<evidence type="ECO:0000256" key="1">
    <source>
        <dbReference type="SAM" id="Phobius"/>
    </source>
</evidence>
<protein>
    <submittedName>
        <fullName evidence="2">Uncharacterized protein</fullName>
    </submittedName>
</protein>
<sequence>MYLISTILLSMVVLAVATGQTVNNPADCDSGYARISESTNGTTNLVCIDAEVFGSWSTPLDFLTATKTATSAKPVSQDSIDVQMDLAESSTVWTNADELYWHYKFKGFEEENLLGIEDYNRIVWNYIWAFFILLLEVVKLIFYLVEILLVIYVLFTLIPETFFRLRDTLVKSYIRRYAT</sequence>
<keyword evidence="1" id="KW-0812">Transmembrane</keyword>
<comment type="caution">
    <text evidence="2">The sequence shown here is derived from an EMBL/GenBank/DDBJ whole genome shotgun (WGS) entry which is preliminary data.</text>
</comment>
<dbReference type="AlphaFoldDB" id="A0A0F9EMZ7"/>
<evidence type="ECO:0000313" key="2">
    <source>
        <dbReference type="EMBL" id="KKL75488.1"/>
    </source>
</evidence>
<gene>
    <name evidence="2" type="ORF">LCGC14_2054390</name>
</gene>
<proteinExistence type="predicted"/>
<feature type="transmembrane region" description="Helical" evidence="1">
    <location>
        <begin position="126"/>
        <end position="155"/>
    </location>
</feature>
<keyword evidence="1" id="KW-0472">Membrane</keyword>
<reference evidence="2" key="1">
    <citation type="journal article" date="2015" name="Nature">
        <title>Complex archaea that bridge the gap between prokaryotes and eukaryotes.</title>
        <authorList>
            <person name="Spang A."/>
            <person name="Saw J.H."/>
            <person name="Jorgensen S.L."/>
            <person name="Zaremba-Niedzwiedzka K."/>
            <person name="Martijn J."/>
            <person name="Lind A.E."/>
            <person name="van Eijk R."/>
            <person name="Schleper C."/>
            <person name="Guy L."/>
            <person name="Ettema T.J."/>
        </authorList>
    </citation>
    <scope>NUCLEOTIDE SEQUENCE</scope>
</reference>
<organism evidence="2">
    <name type="scientific">marine sediment metagenome</name>
    <dbReference type="NCBI Taxonomy" id="412755"/>
    <lineage>
        <taxon>unclassified sequences</taxon>
        <taxon>metagenomes</taxon>
        <taxon>ecological metagenomes</taxon>
    </lineage>
</organism>
<name>A0A0F9EMZ7_9ZZZZ</name>
<accession>A0A0F9EMZ7</accession>
<keyword evidence="1" id="KW-1133">Transmembrane helix</keyword>
<dbReference type="EMBL" id="LAZR01024337">
    <property type="protein sequence ID" value="KKL75488.1"/>
    <property type="molecule type" value="Genomic_DNA"/>
</dbReference>